<sequence>MLRCFDQRQLKLASTRPRQSFGSQVDVFSPQAHIRTSSSSSDLKVSAKRPPPPPPPRTAKSPASPRPSRSPSPLSSPQVNIVNENSEEEVLQGVAALKLKFNSPSRNGPSNGAGTGSLPMESPKPILSPRPSRNGEYNLLGPSPNSAEPSAQKIIAICWDSRKALAGT</sequence>
<comment type="caution">
    <text evidence="2">The sequence shown here is derived from an EMBL/GenBank/DDBJ whole genome shotgun (WGS) entry which is preliminary data.</text>
</comment>
<gene>
    <name evidence="2" type="ORF">D9756_001101</name>
</gene>
<dbReference type="AlphaFoldDB" id="A0A8H5LN60"/>
<dbReference type="EMBL" id="JAACJO010000001">
    <property type="protein sequence ID" value="KAF5363755.1"/>
    <property type="molecule type" value="Genomic_DNA"/>
</dbReference>
<evidence type="ECO:0000313" key="3">
    <source>
        <dbReference type="Proteomes" id="UP000559027"/>
    </source>
</evidence>
<organism evidence="2 3">
    <name type="scientific">Leucocoprinus leucothites</name>
    <dbReference type="NCBI Taxonomy" id="201217"/>
    <lineage>
        <taxon>Eukaryota</taxon>
        <taxon>Fungi</taxon>
        <taxon>Dikarya</taxon>
        <taxon>Basidiomycota</taxon>
        <taxon>Agaricomycotina</taxon>
        <taxon>Agaricomycetes</taxon>
        <taxon>Agaricomycetidae</taxon>
        <taxon>Agaricales</taxon>
        <taxon>Agaricineae</taxon>
        <taxon>Agaricaceae</taxon>
        <taxon>Leucocoprinus</taxon>
    </lineage>
</organism>
<accession>A0A8H5LN60</accession>
<keyword evidence="3" id="KW-1185">Reference proteome</keyword>
<feature type="compositionally biased region" description="Polar residues" evidence="1">
    <location>
        <begin position="102"/>
        <end position="112"/>
    </location>
</feature>
<dbReference type="OrthoDB" id="10611482at2759"/>
<feature type="region of interest" description="Disordered" evidence="1">
    <location>
        <begin position="14"/>
        <end position="87"/>
    </location>
</feature>
<feature type="compositionally biased region" description="Low complexity" evidence="1">
    <location>
        <begin position="71"/>
        <end position="84"/>
    </location>
</feature>
<protein>
    <submittedName>
        <fullName evidence="2">Uncharacterized protein</fullName>
    </submittedName>
</protein>
<feature type="region of interest" description="Disordered" evidence="1">
    <location>
        <begin position="101"/>
        <end position="150"/>
    </location>
</feature>
<proteinExistence type="predicted"/>
<reference evidence="2 3" key="1">
    <citation type="journal article" date="2020" name="ISME J.">
        <title>Uncovering the hidden diversity of litter-decomposition mechanisms in mushroom-forming fungi.</title>
        <authorList>
            <person name="Floudas D."/>
            <person name="Bentzer J."/>
            <person name="Ahren D."/>
            <person name="Johansson T."/>
            <person name="Persson P."/>
            <person name="Tunlid A."/>
        </authorList>
    </citation>
    <scope>NUCLEOTIDE SEQUENCE [LARGE SCALE GENOMIC DNA]</scope>
    <source>
        <strain evidence="2 3">CBS 146.42</strain>
    </source>
</reference>
<dbReference type="Proteomes" id="UP000559027">
    <property type="component" value="Unassembled WGS sequence"/>
</dbReference>
<evidence type="ECO:0000313" key="2">
    <source>
        <dbReference type="EMBL" id="KAF5363755.1"/>
    </source>
</evidence>
<evidence type="ECO:0000256" key="1">
    <source>
        <dbReference type="SAM" id="MobiDB-lite"/>
    </source>
</evidence>
<name>A0A8H5LN60_9AGAR</name>